<organism evidence="5 6">
    <name type="scientific">Kingdonia uniflora</name>
    <dbReference type="NCBI Taxonomy" id="39325"/>
    <lineage>
        <taxon>Eukaryota</taxon>
        <taxon>Viridiplantae</taxon>
        <taxon>Streptophyta</taxon>
        <taxon>Embryophyta</taxon>
        <taxon>Tracheophyta</taxon>
        <taxon>Spermatophyta</taxon>
        <taxon>Magnoliopsida</taxon>
        <taxon>Ranunculales</taxon>
        <taxon>Circaeasteraceae</taxon>
        <taxon>Kingdonia</taxon>
    </lineage>
</organism>
<dbReference type="Proteomes" id="UP000541444">
    <property type="component" value="Unassembled WGS sequence"/>
</dbReference>
<dbReference type="PANTHER" id="PTHR45848">
    <property type="entry name" value="DUAL SPECIFICITY PROTEIN PHOSPHATASE 12 FAMILY MEMBER"/>
    <property type="match status" value="1"/>
</dbReference>
<dbReference type="InterPro" id="IPR029021">
    <property type="entry name" value="Prot-tyrosine_phosphatase-like"/>
</dbReference>
<name>A0A7J7P7W4_9MAGN</name>
<evidence type="ECO:0000256" key="2">
    <source>
        <dbReference type="ARBA" id="ARBA00013064"/>
    </source>
</evidence>
<comment type="caution">
    <text evidence="5">The sequence shown here is derived from an EMBL/GenBank/DDBJ whole genome shotgun (WGS) entry which is preliminary data.</text>
</comment>
<dbReference type="PANTHER" id="PTHR45848:SF4">
    <property type="entry name" value="DUAL SPECIFICITY PROTEIN PHOSPHATASE 12"/>
    <property type="match status" value="1"/>
</dbReference>
<proteinExistence type="inferred from homology"/>
<keyword evidence="4" id="KW-0904">Protein phosphatase</keyword>
<evidence type="ECO:0000256" key="4">
    <source>
        <dbReference type="ARBA" id="ARBA00022912"/>
    </source>
</evidence>
<dbReference type="OrthoDB" id="2017893at2759"/>
<evidence type="ECO:0000256" key="1">
    <source>
        <dbReference type="ARBA" id="ARBA00008601"/>
    </source>
</evidence>
<evidence type="ECO:0000313" key="5">
    <source>
        <dbReference type="EMBL" id="KAF6175288.1"/>
    </source>
</evidence>
<evidence type="ECO:0000313" key="6">
    <source>
        <dbReference type="Proteomes" id="UP000541444"/>
    </source>
</evidence>
<dbReference type="SUPFAM" id="SSF52799">
    <property type="entry name" value="(Phosphotyrosine protein) phosphatases II"/>
    <property type="match status" value="1"/>
</dbReference>
<gene>
    <name evidence="5" type="ORF">GIB67_000609</name>
</gene>
<dbReference type="AlphaFoldDB" id="A0A7J7P7W4"/>
<reference evidence="5 6" key="1">
    <citation type="journal article" date="2020" name="IScience">
        <title>Genome Sequencing of the Endangered Kingdonia uniflora (Circaeasteraceae, Ranunculales) Reveals Potential Mechanisms of Evolutionary Specialization.</title>
        <authorList>
            <person name="Sun Y."/>
            <person name="Deng T."/>
            <person name="Zhang A."/>
            <person name="Moore M.J."/>
            <person name="Landis J.B."/>
            <person name="Lin N."/>
            <person name="Zhang H."/>
            <person name="Zhang X."/>
            <person name="Huang J."/>
            <person name="Zhang X."/>
            <person name="Sun H."/>
            <person name="Wang H."/>
        </authorList>
    </citation>
    <scope>NUCLEOTIDE SEQUENCE [LARGE SCALE GENOMIC DNA]</scope>
    <source>
        <strain evidence="5">TB1705</strain>
        <tissue evidence="5">Leaf</tissue>
    </source>
</reference>
<evidence type="ECO:0000256" key="3">
    <source>
        <dbReference type="ARBA" id="ARBA00022801"/>
    </source>
</evidence>
<keyword evidence="3" id="KW-0378">Hydrolase</keyword>
<accession>A0A7J7P7W4</accession>
<protein>
    <recommendedName>
        <fullName evidence="2">protein-tyrosine-phosphatase</fullName>
        <ecNumber evidence="2">3.1.3.48</ecNumber>
    </recommendedName>
</protein>
<comment type="similarity">
    <text evidence="1">Belongs to the protein-tyrosine phosphatase family. Non-receptor class dual specificity subfamily.</text>
</comment>
<keyword evidence="6" id="KW-1185">Reference proteome</keyword>
<dbReference type="GO" id="GO:0004725">
    <property type="term" value="F:protein tyrosine phosphatase activity"/>
    <property type="evidence" value="ECO:0007669"/>
    <property type="project" value="UniProtKB-EC"/>
</dbReference>
<dbReference type="Gene3D" id="3.90.190.10">
    <property type="entry name" value="Protein tyrosine phosphatase superfamily"/>
    <property type="match status" value="1"/>
</dbReference>
<dbReference type="EC" id="3.1.3.48" evidence="2"/>
<sequence>MVSRGVKLSLVIQFVLEGELRRDPDIPLEEEEAQSEPLIISAAIITAYLMRTEQLSQEGALESLRLSCESVCPNDGFLDQLKMFEDMGFKVDPASSIYKRFRLRILGGFRTLL</sequence>
<dbReference type="EMBL" id="JACGCM010000201">
    <property type="protein sequence ID" value="KAF6175288.1"/>
    <property type="molecule type" value="Genomic_DNA"/>
</dbReference>
<dbReference type="GO" id="GO:0008138">
    <property type="term" value="F:protein tyrosine/serine/threonine phosphatase activity"/>
    <property type="evidence" value="ECO:0007669"/>
    <property type="project" value="TreeGrafter"/>
</dbReference>